<organism evidence="1 2">
    <name type="scientific">Liparis tanakae</name>
    <name type="common">Tanaka's snailfish</name>
    <dbReference type="NCBI Taxonomy" id="230148"/>
    <lineage>
        <taxon>Eukaryota</taxon>
        <taxon>Metazoa</taxon>
        <taxon>Chordata</taxon>
        <taxon>Craniata</taxon>
        <taxon>Vertebrata</taxon>
        <taxon>Euteleostomi</taxon>
        <taxon>Actinopterygii</taxon>
        <taxon>Neopterygii</taxon>
        <taxon>Teleostei</taxon>
        <taxon>Neoteleostei</taxon>
        <taxon>Acanthomorphata</taxon>
        <taxon>Eupercaria</taxon>
        <taxon>Perciformes</taxon>
        <taxon>Cottioidei</taxon>
        <taxon>Cottales</taxon>
        <taxon>Liparidae</taxon>
        <taxon>Liparis</taxon>
    </lineage>
</organism>
<dbReference type="EMBL" id="SRLO01000212">
    <property type="protein sequence ID" value="TNN66950.1"/>
    <property type="molecule type" value="Genomic_DNA"/>
</dbReference>
<dbReference type="AlphaFoldDB" id="A0A4Z2HMZ3"/>
<dbReference type="Proteomes" id="UP000314294">
    <property type="component" value="Unassembled WGS sequence"/>
</dbReference>
<reference evidence="1 2" key="1">
    <citation type="submission" date="2019-03" db="EMBL/GenBank/DDBJ databases">
        <title>First draft genome of Liparis tanakae, snailfish: a comprehensive survey of snailfish specific genes.</title>
        <authorList>
            <person name="Kim W."/>
            <person name="Song I."/>
            <person name="Jeong J.-H."/>
            <person name="Kim D."/>
            <person name="Kim S."/>
            <person name="Ryu S."/>
            <person name="Song J.Y."/>
            <person name="Lee S.K."/>
        </authorList>
    </citation>
    <scope>NUCLEOTIDE SEQUENCE [LARGE SCALE GENOMIC DNA]</scope>
    <source>
        <tissue evidence="1">Muscle</tissue>
    </source>
</reference>
<evidence type="ECO:0000313" key="1">
    <source>
        <dbReference type="EMBL" id="TNN66950.1"/>
    </source>
</evidence>
<comment type="caution">
    <text evidence="1">The sequence shown here is derived from an EMBL/GenBank/DDBJ whole genome shotgun (WGS) entry which is preliminary data.</text>
</comment>
<name>A0A4Z2HMZ3_9TELE</name>
<proteinExistence type="predicted"/>
<gene>
    <name evidence="1" type="ORF">EYF80_022867</name>
</gene>
<accession>A0A4Z2HMZ3</accession>
<protein>
    <submittedName>
        <fullName evidence="1">Uncharacterized protein</fullName>
    </submittedName>
</protein>
<keyword evidence="2" id="KW-1185">Reference proteome</keyword>
<evidence type="ECO:0000313" key="2">
    <source>
        <dbReference type="Proteomes" id="UP000314294"/>
    </source>
</evidence>
<sequence>MVGATHCMAATRLKNADLRNSEASLALFCMASTRTAFTHASSSMTPAEMASLYFSMMSSGLRQFLALPISVLVSALMPLAERAPALGEKRGRHGQRWNATNVETKNADSLGDAVLAVLVPQGAEWLQTFSRELIESHEKNF</sequence>